<comment type="caution">
    <text evidence="1">The sequence shown here is derived from an EMBL/GenBank/DDBJ whole genome shotgun (WGS) entry which is preliminary data.</text>
</comment>
<proteinExistence type="predicted"/>
<sequence>MSAAAVQWSPITVTDVRARFKTASAPFDDAAVELAIEDTRPYFDRARWGGFYQRAACGLVMHFLVMARAAERTGGKPVLTATSKKAGEVQVGYAAPALMTGDDAWLAATIWGQEYLRLRRIVGAGGLVA</sequence>
<dbReference type="InterPro" id="IPR025127">
    <property type="entry name" value="DUF4054"/>
</dbReference>
<evidence type="ECO:0000313" key="2">
    <source>
        <dbReference type="Proteomes" id="UP000065521"/>
    </source>
</evidence>
<dbReference type="Pfam" id="PF13262">
    <property type="entry name" value="DUF4054"/>
    <property type="match status" value="1"/>
</dbReference>
<accession>A0A102L5J1</accession>
<name>A0A102L5J1_9BURK</name>
<dbReference type="EMBL" id="LOTN01000075">
    <property type="protein sequence ID" value="KUZ80972.1"/>
    <property type="molecule type" value="Genomic_DNA"/>
</dbReference>
<protein>
    <recommendedName>
        <fullName evidence="3">DUF4054 domain-containing protein</fullName>
    </recommendedName>
</protein>
<evidence type="ECO:0008006" key="3">
    <source>
        <dbReference type="Google" id="ProtNLM"/>
    </source>
</evidence>
<organism evidence="1 2">
    <name type="scientific">Burkholderia ubonensis</name>
    <dbReference type="NCBI Taxonomy" id="101571"/>
    <lineage>
        <taxon>Bacteria</taxon>
        <taxon>Pseudomonadati</taxon>
        <taxon>Pseudomonadota</taxon>
        <taxon>Betaproteobacteria</taxon>
        <taxon>Burkholderiales</taxon>
        <taxon>Burkholderiaceae</taxon>
        <taxon>Burkholderia</taxon>
        <taxon>Burkholderia cepacia complex</taxon>
    </lineage>
</organism>
<gene>
    <name evidence="1" type="ORF">WI38_32880</name>
</gene>
<dbReference type="Proteomes" id="UP000065521">
    <property type="component" value="Unassembled WGS sequence"/>
</dbReference>
<dbReference type="AlphaFoldDB" id="A0A102L5J1"/>
<dbReference type="RefSeq" id="WP_059638170.1">
    <property type="nucleotide sequence ID" value="NZ_LOTK01000042.1"/>
</dbReference>
<evidence type="ECO:0000313" key="1">
    <source>
        <dbReference type="EMBL" id="KUZ80972.1"/>
    </source>
</evidence>
<reference evidence="1 2" key="1">
    <citation type="submission" date="2015-11" db="EMBL/GenBank/DDBJ databases">
        <title>Expanding the genomic diversity of Burkholderia species for the development of highly accurate diagnostics.</title>
        <authorList>
            <person name="Sahl J."/>
            <person name="Keim P."/>
            <person name="Wagner D."/>
        </authorList>
    </citation>
    <scope>NUCLEOTIDE SEQUENCE [LARGE SCALE GENOMIC DNA]</scope>
    <source>
        <strain evidence="1 2">RF32-BP4</strain>
    </source>
</reference>